<organism evidence="1 2">
    <name type="scientific">Tritrichomonas foetus</name>
    <dbReference type="NCBI Taxonomy" id="1144522"/>
    <lineage>
        <taxon>Eukaryota</taxon>
        <taxon>Metamonada</taxon>
        <taxon>Parabasalia</taxon>
        <taxon>Tritrichomonadida</taxon>
        <taxon>Tritrichomonadidae</taxon>
        <taxon>Tritrichomonas</taxon>
    </lineage>
</organism>
<keyword evidence="2" id="KW-1185">Reference proteome</keyword>
<reference evidence="1" key="1">
    <citation type="submission" date="2016-10" db="EMBL/GenBank/DDBJ databases">
        <authorList>
            <person name="Benchimol M."/>
            <person name="Almeida L.G."/>
            <person name="Vasconcelos A.T."/>
            <person name="Perreira-Neves A."/>
            <person name="Rosa I.A."/>
            <person name="Tasca T."/>
            <person name="Bogo M.R."/>
            <person name="de Souza W."/>
        </authorList>
    </citation>
    <scope>NUCLEOTIDE SEQUENCE [LARGE SCALE GENOMIC DNA]</scope>
    <source>
        <strain evidence="1">K</strain>
    </source>
</reference>
<proteinExistence type="predicted"/>
<protein>
    <submittedName>
        <fullName evidence="1">Uncharacterized protein</fullName>
    </submittedName>
</protein>
<evidence type="ECO:0000313" key="1">
    <source>
        <dbReference type="EMBL" id="OHT14458.1"/>
    </source>
</evidence>
<dbReference type="EMBL" id="MLAK01000364">
    <property type="protein sequence ID" value="OHT14458.1"/>
    <property type="molecule type" value="Genomic_DNA"/>
</dbReference>
<dbReference type="AlphaFoldDB" id="A0A1J4KTJ5"/>
<evidence type="ECO:0000313" key="2">
    <source>
        <dbReference type="Proteomes" id="UP000179807"/>
    </source>
</evidence>
<name>A0A1J4KTJ5_9EUKA</name>
<dbReference type="RefSeq" id="XP_068367594.1">
    <property type="nucleotide sequence ID" value="XM_068514593.1"/>
</dbReference>
<sequence length="164" mass="18923">MTTYLQCSCSSIRARGEQVTSLPPSLTNFRSQFYPHLPVFLLTKDSFTTVNRMLINRVCECCYDLICTSCGSKFRLFVHGNKGYIQFPKKKMIDIENMAFTPDDFVIPLQLKNFVHYNDIIDEKDDFQEFINSGNDDDFDLMFSHSHDNLVGSFQASTLEFPVL</sequence>
<dbReference type="GeneID" id="94849297"/>
<dbReference type="Proteomes" id="UP000179807">
    <property type="component" value="Unassembled WGS sequence"/>
</dbReference>
<dbReference type="VEuPathDB" id="TrichDB:TRFO_43028"/>
<gene>
    <name evidence="1" type="ORF">TRFO_43028</name>
</gene>
<dbReference type="OrthoDB" id="10652051at2759"/>
<accession>A0A1J4KTJ5</accession>
<comment type="caution">
    <text evidence="1">The sequence shown here is derived from an EMBL/GenBank/DDBJ whole genome shotgun (WGS) entry which is preliminary data.</text>
</comment>